<dbReference type="Gene3D" id="1.20.1560.10">
    <property type="entry name" value="ABC transporter type 1, transmembrane domain"/>
    <property type="match status" value="1"/>
</dbReference>
<dbReference type="OrthoDB" id="6426715at2759"/>
<dbReference type="InterPro" id="IPR036640">
    <property type="entry name" value="ABC1_TM_sf"/>
</dbReference>
<evidence type="ECO:0000256" key="9">
    <source>
        <dbReference type="ARBA" id="ARBA00023136"/>
    </source>
</evidence>
<keyword evidence="4 10" id="KW-0812">Transmembrane</keyword>
<evidence type="ECO:0000259" key="11">
    <source>
        <dbReference type="PROSITE" id="PS50929"/>
    </source>
</evidence>
<dbReference type="GO" id="GO:0016020">
    <property type="term" value="C:membrane"/>
    <property type="evidence" value="ECO:0007669"/>
    <property type="project" value="InterPro"/>
</dbReference>
<evidence type="ECO:0000256" key="4">
    <source>
        <dbReference type="ARBA" id="ARBA00022692"/>
    </source>
</evidence>
<feature type="transmembrane region" description="Helical" evidence="10">
    <location>
        <begin position="200"/>
        <end position="225"/>
    </location>
</feature>
<feature type="transmembrane region" description="Helical" evidence="10">
    <location>
        <begin position="161"/>
        <end position="179"/>
    </location>
</feature>
<feature type="transmembrane region" description="Helical" evidence="10">
    <location>
        <begin position="564"/>
        <end position="585"/>
    </location>
</feature>
<evidence type="ECO:0000256" key="10">
    <source>
        <dbReference type="SAM" id="Phobius"/>
    </source>
</evidence>
<proteinExistence type="inferred from homology"/>
<feature type="transmembrane region" description="Helical" evidence="10">
    <location>
        <begin position="303"/>
        <end position="323"/>
    </location>
</feature>
<gene>
    <name evidence="12" type="primary">ABCC3_1</name>
    <name evidence="12" type="ORF">AVEN_9872_1</name>
</gene>
<keyword evidence="8 10" id="KW-1133">Transmembrane helix</keyword>
<dbReference type="PROSITE" id="PS50929">
    <property type="entry name" value="ABC_TM1F"/>
    <property type="match status" value="1"/>
</dbReference>
<dbReference type="AlphaFoldDB" id="A0A4Y2EG36"/>
<evidence type="ECO:0000256" key="8">
    <source>
        <dbReference type="ARBA" id="ARBA00022989"/>
    </source>
</evidence>
<protein>
    <submittedName>
        <fullName evidence="12">Canalicular multispecific organic anion transporter 2</fullName>
    </submittedName>
</protein>
<comment type="subcellular location">
    <subcellularLocation>
        <location evidence="1">Endomembrane system</location>
        <topology evidence="1">Multi-pass membrane protein</topology>
    </subcellularLocation>
</comment>
<evidence type="ECO:0000256" key="5">
    <source>
        <dbReference type="ARBA" id="ARBA00022737"/>
    </source>
</evidence>
<evidence type="ECO:0000256" key="1">
    <source>
        <dbReference type="ARBA" id="ARBA00004127"/>
    </source>
</evidence>
<keyword evidence="3" id="KW-0813">Transport</keyword>
<dbReference type="EMBL" id="BGPR01000578">
    <property type="protein sequence ID" value="GBM27209.1"/>
    <property type="molecule type" value="Genomic_DNA"/>
</dbReference>
<keyword evidence="13" id="KW-1185">Reference proteome</keyword>
<dbReference type="Pfam" id="PF00664">
    <property type="entry name" value="ABC_membrane"/>
    <property type="match status" value="1"/>
</dbReference>
<dbReference type="Pfam" id="PF24357">
    <property type="entry name" value="TMD0_ABC"/>
    <property type="match status" value="1"/>
</dbReference>
<dbReference type="InterPro" id="IPR056227">
    <property type="entry name" value="TMD0_ABC"/>
</dbReference>
<reference evidence="12 13" key="1">
    <citation type="journal article" date="2019" name="Sci. Rep.">
        <title>Orb-weaving spider Araneus ventricosus genome elucidates the spidroin gene catalogue.</title>
        <authorList>
            <person name="Kono N."/>
            <person name="Nakamura H."/>
            <person name="Ohtoshi R."/>
            <person name="Moran D.A.P."/>
            <person name="Shinohara A."/>
            <person name="Yoshida Y."/>
            <person name="Fujiwara M."/>
            <person name="Mori M."/>
            <person name="Tomita M."/>
            <person name="Arakawa K."/>
        </authorList>
    </citation>
    <scope>NUCLEOTIDE SEQUENCE [LARGE SCALE GENOMIC DNA]</scope>
</reference>
<dbReference type="PANTHER" id="PTHR24223:SF443">
    <property type="entry name" value="MULTIDRUG-RESISTANCE LIKE PROTEIN 1, ISOFORM I"/>
    <property type="match status" value="1"/>
</dbReference>
<keyword evidence="9 10" id="KW-0472">Membrane</keyword>
<evidence type="ECO:0000256" key="3">
    <source>
        <dbReference type="ARBA" id="ARBA00022448"/>
    </source>
</evidence>
<evidence type="ECO:0000256" key="7">
    <source>
        <dbReference type="ARBA" id="ARBA00022840"/>
    </source>
</evidence>
<name>A0A4Y2EG36_ARAVE</name>
<evidence type="ECO:0000256" key="2">
    <source>
        <dbReference type="ARBA" id="ARBA00009726"/>
    </source>
</evidence>
<evidence type="ECO:0000313" key="13">
    <source>
        <dbReference type="Proteomes" id="UP000499080"/>
    </source>
</evidence>
<feature type="domain" description="ABC transmembrane type-1" evidence="11">
    <location>
        <begin position="433"/>
        <end position="598"/>
    </location>
</feature>
<dbReference type="InterPro" id="IPR050173">
    <property type="entry name" value="ABC_transporter_C-like"/>
</dbReference>
<comment type="similarity">
    <text evidence="2">Belongs to the ABC transporter superfamily. ABCC family. Conjugate transporter (TC 3.A.1.208) subfamily.</text>
</comment>
<feature type="transmembrane region" description="Helical" evidence="10">
    <location>
        <begin position="267"/>
        <end position="288"/>
    </location>
</feature>
<organism evidence="12 13">
    <name type="scientific">Araneus ventricosus</name>
    <name type="common">Orbweaver spider</name>
    <name type="synonym">Epeira ventricosa</name>
    <dbReference type="NCBI Taxonomy" id="182803"/>
    <lineage>
        <taxon>Eukaryota</taxon>
        <taxon>Metazoa</taxon>
        <taxon>Ecdysozoa</taxon>
        <taxon>Arthropoda</taxon>
        <taxon>Chelicerata</taxon>
        <taxon>Arachnida</taxon>
        <taxon>Araneae</taxon>
        <taxon>Araneomorphae</taxon>
        <taxon>Entelegynae</taxon>
        <taxon>Araneoidea</taxon>
        <taxon>Araneidae</taxon>
        <taxon>Araneus</taxon>
    </lineage>
</organism>
<feature type="transmembrane region" description="Helical" evidence="10">
    <location>
        <begin position="469"/>
        <end position="488"/>
    </location>
</feature>
<dbReference type="Gene3D" id="3.30.420.10">
    <property type="entry name" value="Ribonuclease H-like superfamily/Ribonuclease H"/>
    <property type="match status" value="1"/>
</dbReference>
<dbReference type="InterPro" id="IPR011527">
    <property type="entry name" value="ABC1_TM_dom"/>
</dbReference>
<dbReference type="Proteomes" id="UP000499080">
    <property type="component" value="Unassembled WGS sequence"/>
</dbReference>
<dbReference type="GO" id="GO:0005524">
    <property type="term" value="F:ATP binding"/>
    <property type="evidence" value="ECO:0007669"/>
    <property type="project" value="UniProtKB-KW"/>
</dbReference>
<feature type="transmembrane region" description="Helical" evidence="10">
    <location>
        <begin position="237"/>
        <end position="255"/>
    </location>
</feature>
<dbReference type="GO" id="GO:0140359">
    <property type="term" value="F:ABC-type transporter activity"/>
    <property type="evidence" value="ECO:0007669"/>
    <property type="project" value="InterPro"/>
</dbReference>
<comment type="caution">
    <text evidence="12">The sequence shown here is derived from an EMBL/GenBank/DDBJ whole genome shotgun (WGS) entry which is preliminary data.</text>
</comment>
<keyword evidence="7" id="KW-0067">ATP-binding</keyword>
<dbReference type="GO" id="GO:0012505">
    <property type="term" value="C:endomembrane system"/>
    <property type="evidence" value="ECO:0007669"/>
    <property type="project" value="UniProtKB-SubCell"/>
</dbReference>
<keyword evidence="5" id="KW-0677">Repeat</keyword>
<evidence type="ECO:0000313" key="12">
    <source>
        <dbReference type="EMBL" id="GBM27209.1"/>
    </source>
</evidence>
<accession>A0A4Y2EG36</accession>
<sequence length="792" mass="90759">MVQTDADAAHAQSMETNELPLRHLLNPLNGATTGPKEFCRPIGKANKTCEELPVAPFSSISVENIPDNIDRMVLSNDQQYLYDICLAISCGECYSDLALRKPFTVAHSRWLTTAGRILRLYVVTEKPSDNLIILATYIMKDWDAFWNTDVPNLTSCFRHSILVVLPSAFLWIAASFSLCRKRYDRPDSLNPRTGPSPWTLLTIAKLILTTILILCSAAEAIYLVYQDSFSLRDIAKVYYLSVGFRILTFILALCLQLKQRKDGELNSYVLSLFWILFTVCNFFTSPFFDVFRVNLGSINELPIFIFGVVTFTILVAETVLSLFTDPQYSVFFDAEKDEFLMEHQPLLSRLLFSWFNRLILHGYRNLFDINKLDVLGPEKRASHVHQRLQNHWIKEEKRYKCLEENKAVTSRICCNRGPSILLALAKALWPWMLATVILEVVYNFASLLPPIILDYIITFIGNNEAMWHGYVYAFLLFFTACVTTLAVVHNEHFLITASIIPRSGLNMAIYHKVLKLSNSSRRNYTVGELCNLVGVDAQRIFEQIYTVNLVWSCPMRITLVMALLWQYLGVASLAGVVVMLLIMPITTRLASTSHKLQKTVCNVLRRRLHFKPDRPYSLSGRLLWFLNKKYFKPYRLQLLQHLPPDYYARRFDFCTRIQKAMKDDDDLVGTLIFRGEATFHLSGKVNRHNVRLWDTELPHVIVEQERDSPKVNVFCAISKTKLYGPFFFIGQAVTGSVYLDMLQLWLFPQLTTDSSISSFNRTGLHITGAQLSATQLSQQRIVSSLDRARWSG</sequence>
<dbReference type="SUPFAM" id="SSF90123">
    <property type="entry name" value="ABC transporter transmembrane region"/>
    <property type="match status" value="1"/>
</dbReference>
<dbReference type="GO" id="GO:0003676">
    <property type="term" value="F:nucleic acid binding"/>
    <property type="evidence" value="ECO:0007669"/>
    <property type="project" value="InterPro"/>
</dbReference>
<dbReference type="InterPro" id="IPR036397">
    <property type="entry name" value="RNaseH_sf"/>
</dbReference>
<feature type="transmembrane region" description="Helical" evidence="10">
    <location>
        <begin position="444"/>
        <end position="462"/>
    </location>
</feature>
<keyword evidence="6" id="KW-0547">Nucleotide-binding</keyword>
<dbReference type="PANTHER" id="PTHR24223">
    <property type="entry name" value="ATP-BINDING CASSETTE SUB-FAMILY C"/>
    <property type="match status" value="1"/>
</dbReference>
<evidence type="ECO:0000256" key="6">
    <source>
        <dbReference type="ARBA" id="ARBA00022741"/>
    </source>
</evidence>